<name>A0A5R8Q7A4_9FIRM</name>
<comment type="caution">
    <text evidence="1">The sequence shown here is derived from an EMBL/GenBank/DDBJ whole genome shotgun (WGS) entry which is preliminary data.</text>
</comment>
<dbReference type="RefSeq" id="WP_138192403.1">
    <property type="nucleotide sequence ID" value="NZ_VBWP01000013.1"/>
</dbReference>
<dbReference type="AlphaFoldDB" id="A0A5R8Q7A4"/>
<dbReference type="InParanoid" id="A0A5R8Q7A4"/>
<accession>A0A5R8Q7A4</accession>
<evidence type="ECO:0000313" key="1">
    <source>
        <dbReference type="EMBL" id="TLG71300.1"/>
    </source>
</evidence>
<keyword evidence="3" id="KW-1185">Reference proteome</keyword>
<dbReference type="Proteomes" id="UP000306912">
    <property type="component" value="Unassembled WGS sequence"/>
</dbReference>
<gene>
    <name evidence="1" type="ORF">FEZ08_11155</name>
    <name evidence="2" type="ORF">FEZ08_11175</name>
</gene>
<dbReference type="EMBL" id="VBWP01000013">
    <property type="protein sequence ID" value="TLG71300.1"/>
    <property type="molecule type" value="Genomic_DNA"/>
</dbReference>
<dbReference type="EMBL" id="VBWP01000013">
    <property type="protein sequence ID" value="TLG71304.1"/>
    <property type="molecule type" value="Genomic_DNA"/>
</dbReference>
<protein>
    <submittedName>
        <fullName evidence="1">Uncharacterized protein</fullName>
    </submittedName>
</protein>
<evidence type="ECO:0000313" key="3">
    <source>
        <dbReference type="Proteomes" id="UP000306912"/>
    </source>
</evidence>
<organism evidence="1 3">
    <name type="scientific">Culicoidibacter larvae</name>
    <dbReference type="NCBI Taxonomy" id="2579976"/>
    <lineage>
        <taxon>Bacteria</taxon>
        <taxon>Bacillati</taxon>
        <taxon>Bacillota</taxon>
        <taxon>Culicoidibacteria</taxon>
        <taxon>Culicoidibacterales</taxon>
        <taxon>Culicoidibacteraceae</taxon>
        <taxon>Culicoidibacter</taxon>
    </lineage>
</organism>
<proteinExistence type="predicted"/>
<evidence type="ECO:0000313" key="2">
    <source>
        <dbReference type="EMBL" id="TLG71304.1"/>
    </source>
</evidence>
<sequence>MVGKIDENSNKSIIAIYNIVNQSYENIGETSSDKFFGFSGMFDNTMVYFEYITGGNVAVPINYKLYDTKTKTTETIDLESLSVVRATNFVDPIISYYKGKIYFEVQKRETRYNGNQLVDLGMSIYEYDITSKQVKELQEFGTSPTMTAEGLYFVEKSTDPDNISSLYLRDMQTDIITELIPNVAIYTYSDGKNVSPIYPKIVWKPNRQHDSDMDSLNLYSNGINTILSEYDIIPYWDLRLYGTYITWQQSGAPVYLYDIIEKNYFVVTDNFGANFCLQSEDFIYWTEAKEINYDNKNEESPTIIKIISLTNSVTFETS</sequence>
<reference evidence="1 3" key="1">
    <citation type="submission" date="2019-05" db="EMBL/GenBank/DDBJ databases">
        <title>Culicoidintestinum kansasii gen. nov., sp. nov. from the gastrointestinal tract of the biting midge, Culicoides sonorensis.</title>
        <authorList>
            <person name="Neupane S."/>
            <person name="Ghosh A."/>
            <person name="Gunther S."/>
            <person name="Martin K."/>
            <person name="Zurek L."/>
        </authorList>
    </citation>
    <scope>NUCLEOTIDE SEQUENCE [LARGE SCALE GENOMIC DNA]</scope>
    <source>
        <strain evidence="1 3">CS-1</strain>
    </source>
</reference>